<evidence type="ECO:0000256" key="2">
    <source>
        <dbReference type="ARBA" id="ARBA00022448"/>
    </source>
</evidence>
<keyword evidence="4 5" id="KW-0732">Signal</keyword>
<dbReference type="InterPro" id="IPR006059">
    <property type="entry name" value="SBP"/>
</dbReference>
<evidence type="ECO:0000313" key="6">
    <source>
        <dbReference type="EMBL" id="MDY7227579.1"/>
    </source>
</evidence>
<organism evidence="6 7">
    <name type="scientific">Hyalangium rubrum</name>
    <dbReference type="NCBI Taxonomy" id="3103134"/>
    <lineage>
        <taxon>Bacteria</taxon>
        <taxon>Pseudomonadati</taxon>
        <taxon>Myxococcota</taxon>
        <taxon>Myxococcia</taxon>
        <taxon>Myxococcales</taxon>
        <taxon>Cystobacterineae</taxon>
        <taxon>Archangiaceae</taxon>
        <taxon>Hyalangium</taxon>
    </lineage>
</organism>
<sequence>MKTLRLLTAAVCLCALGLLPLPASAAEIVLWHSYRAEEKAALEKLVAQYNKDNAAKGNTVKALAVPYDAFADKITATVPRGKGPDLFIFAQDRLGGWIEAGNTIEPIDFYLDDNLKKRFIPTTMEAMTYRGTAYGLPLNYKVIALIYNKKLVPTPPKTSGELVTMAKKLTDKKAGRFGLAYSYSDFYYHAALMNGFGGGVFDAKFTPTLNKPENVKSIEFLNKWIEKDGILPAEPSTALITSLFNDGKAAMVFNGPWFLGEIAKGIDYGIAPLPTLDEAGGKPMRPWMTVEGVYVTAPSQNKDAAFEFAKFLTDAQAAKVLALEGRQSPANKDVYTDAQVSKDPQLKAFRDQVEVAVPMPNVPEMTMVWSPATSAMNGILKKTSTPKAALDGAQQAVAKDVAGLRKK</sequence>
<dbReference type="PANTHER" id="PTHR30061">
    <property type="entry name" value="MALTOSE-BINDING PERIPLASMIC PROTEIN"/>
    <property type="match status" value="1"/>
</dbReference>
<evidence type="ECO:0000256" key="4">
    <source>
        <dbReference type="ARBA" id="ARBA00022729"/>
    </source>
</evidence>
<dbReference type="Gene3D" id="3.40.190.10">
    <property type="entry name" value="Periplasmic binding protein-like II"/>
    <property type="match status" value="2"/>
</dbReference>
<dbReference type="Pfam" id="PF01547">
    <property type="entry name" value="SBP_bac_1"/>
    <property type="match status" value="1"/>
</dbReference>
<accession>A0ABU5H3W6</accession>
<dbReference type="SUPFAM" id="SSF53850">
    <property type="entry name" value="Periplasmic binding protein-like II"/>
    <property type="match status" value="1"/>
</dbReference>
<dbReference type="Proteomes" id="UP001291309">
    <property type="component" value="Unassembled WGS sequence"/>
</dbReference>
<dbReference type="InterPro" id="IPR006060">
    <property type="entry name" value="Maltose/Cyclodextrin-bd"/>
</dbReference>
<gene>
    <name evidence="6" type="ORF">SYV04_14295</name>
</gene>
<comment type="similarity">
    <text evidence="1">Belongs to the bacterial solute-binding protein 1 family.</text>
</comment>
<name>A0ABU5H3W6_9BACT</name>
<evidence type="ECO:0000256" key="3">
    <source>
        <dbReference type="ARBA" id="ARBA00022597"/>
    </source>
</evidence>
<proteinExistence type="inferred from homology"/>
<keyword evidence="3" id="KW-0762">Sugar transport</keyword>
<dbReference type="PRINTS" id="PR00181">
    <property type="entry name" value="MALTOSEBP"/>
</dbReference>
<keyword evidence="2" id="KW-0813">Transport</keyword>
<comment type="caution">
    <text evidence="6">The sequence shown here is derived from an EMBL/GenBank/DDBJ whole genome shotgun (WGS) entry which is preliminary data.</text>
</comment>
<dbReference type="CDD" id="cd13657">
    <property type="entry name" value="PBP2_Maltodextrin"/>
    <property type="match status" value="1"/>
</dbReference>
<feature type="signal peptide" evidence="5">
    <location>
        <begin position="1"/>
        <end position="25"/>
    </location>
</feature>
<evidence type="ECO:0000256" key="5">
    <source>
        <dbReference type="SAM" id="SignalP"/>
    </source>
</evidence>
<protein>
    <submittedName>
        <fullName evidence="6">Extracellular solute-binding protein</fullName>
    </submittedName>
</protein>
<evidence type="ECO:0000313" key="7">
    <source>
        <dbReference type="Proteomes" id="UP001291309"/>
    </source>
</evidence>
<evidence type="ECO:0000256" key="1">
    <source>
        <dbReference type="ARBA" id="ARBA00008520"/>
    </source>
</evidence>
<dbReference type="RefSeq" id="WP_321546298.1">
    <property type="nucleotide sequence ID" value="NZ_JAXIVS010000004.1"/>
</dbReference>
<dbReference type="PANTHER" id="PTHR30061:SF50">
    <property type="entry name" value="MALTOSE_MALTODEXTRIN-BINDING PERIPLASMIC PROTEIN"/>
    <property type="match status" value="1"/>
</dbReference>
<keyword evidence="7" id="KW-1185">Reference proteome</keyword>
<feature type="chain" id="PRO_5047141098" evidence="5">
    <location>
        <begin position="26"/>
        <end position="407"/>
    </location>
</feature>
<dbReference type="EMBL" id="JAXIVS010000004">
    <property type="protein sequence ID" value="MDY7227579.1"/>
    <property type="molecule type" value="Genomic_DNA"/>
</dbReference>
<reference evidence="6 7" key="1">
    <citation type="submission" date="2023-12" db="EMBL/GenBank/DDBJ databases">
        <title>the genome sequence of Hyalangium sp. s54d21.</title>
        <authorList>
            <person name="Zhang X."/>
        </authorList>
    </citation>
    <scope>NUCLEOTIDE SEQUENCE [LARGE SCALE GENOMIC DNA]</scope>
    <source>
        <strain evidence="7">s54d21</strain>
    </source>
</reference>